<keyword evidence="4 6" id="KW-0862">Zinc</keyword>
<dbReference type="NCBIfam" id="TIGR00181">
    <property type="entry name" value="pepF"/>
    <property type="match status" value="1"/>
</dbReference>
<dbReference type="Gene3D" id="1.20.140.70">
    <property type="entry name" value="Oligopeptidase f, N-terminal domain"/>
    <property type="match status" value="1"/>
</dbReference>
<gene>
    <name evidence="9" type="primary">pepF</name>
    <name evidence="9" type="ORF">G7057_01815</name>
</gene>
<reference evidence="9 10" key="1">
    <citation type="journal article" date="2017" name="Int. J. Syst. Evol. Microbiol.">
        <title>Jeotgalibaca porci sp. nov. and Jeotgalibaca arthritidis sp. nov., isolated from pigs, and emended description of the genus Jeotgalibaca.</title>
        <authorList>
            <person name="Zamora L."/>
            <person name="Perez-Sancho M."/>
            <person name="Dominguez L."/>
            <person name="Fernandez-Garayzabal J.F."/>
            <person name="Vela A.I."/>
        </authorList>
    </citation>
    <scope>NUCLEOTIDE SEQUENCE [LARGE SCALE GENOMIC DNA]</scope>
    <source>
        <strain evidence="9 10">CECT 9157</strain>
    </source>
</reference>
<proteinExistence type="inferred from homology"/>
<keyword evidence="5 6" id="KW-0482">Metalloprotease</keyword>
<organism evidence="9 10">
    <name type="scientific">Jeotgalibaca arthritidis</name>
    <dbReference type="NCBI Taxonomy" id="1868794"/>
    <lineage>
        <taxon>Bacteria</taxon>
        <taxon>Bacillati</taxon>
        <taxon>Bacillota</taxon>
        <taxon>Bacilli</taxon>
        <taxon>Lactobacillales</taxon>
        <taxon>Carnobacteriaceae</taxon>
        <taxon>Jeotgalibaca</taxon>
    </lineage>
</organism>
<evidence type="ECO:0000256" key="5">
    <source>
        <dbReference type="ARBA" id="ARBA00023049"/>
    </source>
</evidence>
<evidence type="ECO:0000256" key="2">
    <source>
        <dbReference type="ARBA" id="ARBA00022723"/>
    </source>
</evidence>
<dbReference type="SUPFAM" id="SSF55486">
    <property type="entry name" value="Metalloproteases ('zincins'), catalytic domain"/>
    <property type="match status" value="1"/>
</dbReference>
<protein>
    <recommendedName>
        <fullName evidence="6">Oligopeptidase F</fullName>
        <ecNumber evidence="6">3.4.24.-</ecNumber>
    </recommendedName>
</protein>
<dbReference type="KEGG" id="jar:G7057_01815"/>
<dbReference type="Pfam" id="PF08439">
    <property type="entry name" value="Peptidase_M3_N"/>
    <property type="match status" value="1"/>
</dbReference>
<dbReference type="GO" id="GO:0004222">
    <property type="term" value="F:metalloendopeptidase activity"/>
    <property type="evidence" value="ECO:0007669"/>
    <property type="project" value="UniProtKB-UniRule"/>
</dbReference>
<dbReference type="Pfam" id="PF01432">
    <property type="entry name" value="Peptidase_M3"/>
    <property type="match status" value="1"/>
</dbReference>
<evidence type="ECO:0000259" key="8">
    <source>
        <dbReference type="Pfam" id="PF08439"/>
    </source>
</evidence>
<evidence type="ECO:0000256" key="3">
    <source>
        <dbReference type="ARBA" id="ARBA00022801"/>
    </source>
</evidence>
<dbReference type="InterPro" id="IPR042088">
    <property type="entry name" value="OligoPept_F_C"/>
</dbReference>
<feature type="domain" description="Peptidase M3A/M3B catalytic" evidence="7">
    <location>
        <begin position="203"/>
        <end position="586"/>
    </location>
</feature>
<accession>A0A6G7K7U6</accession>
<dbReference type="CDD" id="cd09609">
    <property type="entry name" value="M3B_PepF"/>
    <property type="match status" value="1"/>
</dbReference>
<dbReference type="EMBL" id="CP049740">
    <property type="protein sequence ID" value="QII81334.1"/>
    <property type="molecule type" value="Genomic_DNA"/>
</dbReference>
<evidence type="ECO:0000256" key="4">
    <source>
        <dbReference type="ARBA" id="ARBA00022833"/>
    </source>
</evidence>
<keyword evidence="3 6" id="KW-0378">Hydrolase</keyword>
<comment type="cofactor">
    <cofactor evidence="6">
        <name>Zn(2+)</name>
        <dbReference type="ChEBI" id="CHEBI:29105"/>
    </cofactor>
    <text evidence="6">Binds 1 zinc ion.</text>
</comment>
<keyword evidence="10" id="KW-1185">Reference proteome</keyword>
<keyword evidence="2 6" id="KW-0479">Metal-binding</keyword>
<evidence type="ECO:0000313" key="10">
    <source>
        <dbReference type="Proteomes" id="UP000501451"/>
    </source>
</evidence>
<comment type="function">
    <text evidence="6">Has oligopeptidase activity and degrades a variety of small bioactive peptides.</text>
</comment>
<dbReference type="GO" id="GO:0006508">
    <property type="term" value="P:proteolysis"/>
    <property type="evidence" value="ECO:0007669"/>
    <property type="project" value="UniProtKB-KW"/>
</dbReference>
<dbReference type="InterPro" id="IPR013647">
    <property type="entry name" value="OligopepF_N_dom"/>
</dbReference>
<dbReference type="InterPro" id="IPR001567">
    <property type="entry name" value="Pept_M3A_M3B_dom"/>
</dbReference>
<dbReference type="GO" id="GO:0046872">
    <property type="term" value="F:metal ion binding"/>
    <property type="evidence" value="ECO:0007669"/>
    <property type="project" value="UniProtKB-UniRule"/>
</dbReference>
<evidence type="ECO:0000256" key="1">
    <source>
        <dbReference type="ARBA" id="ARBA00022670"/>
    </source>
</evidence>
<keyword evidence="1 6" id="KW-0645">Protease</keyword>
<feature type="domain" description="Oligopeptidase F N-terminal" evidence="8">
    <location>
        <begin position="116"/>
        <end position="182"/>
    </location>
</feature>
<comment type="similarity">
    <text evidence="6">Belongs to the peptidase M3B family.</text>
</comment>
<dbReference type="Gene3D" id="1.10.1370.20">
    <property type="entry name" value="Oligoendopeptidase f, C-terminal domain"/>
    <property type="match status" value="1"/>
</dbReference>
<evidence type="ECO:0000259" key="7">
    <source>
        <dbReference type="Pfam" id="PF01432"/>
    </source>
</evidence>
<dbReference type="AlphaFoldDB" id="A0A6G7K7U6"/>
<dbReference type="InterPro" id="IPR004438">
    <property type="entry name" value="Peptidase_M3B"/>
</dbReference>
<name>A0A6G7K7U6_9LACT</name>
<sequence length="605" mass="68760">MQTQEMKSRDQVEEALTWDLTALFETKEAFEEAVVNLKEMVAQFETNYAGKLSDKETLLAALNDYGAILELHSLANQYAFLPETTDLTNPENTQLSRKMGMTSAELSAKLSFFQSELSEISDDQLDAVAEEKPEYASFIRLTKANKHIQLDPAVEKALAQLSPTLHAPADIYEQARLADMDFGTFEVDGETYPLSFVLYEDYYMYHTDTAIRRAAFDKFSAVLKQYENVVAAAYYTKLQTEKTIATMRGFDSIFDYLLYDQEVDRDLYNRQIDTIMSDLAPVMQKYITHLKDVQGLDKVTYADLKIDLDPDYSPEVTVEESKKMVEEAISVLGKDYTDMIMKSYPERWMDFAQNKGKSTGGFCSTSLGEKAHPYILMSWTNHLSNVYTLIHELGHAGQGILSNKHNSLLDEGPSLYLIEAPSTFNELLLTASLTAKTDDPRMERFALTKMLTDTYFHNFVTHLLEAAYQREVYQLIDDGMSFDAQKLSDIKRNVLEAFWGDAVEINEGAELTWMRQIHYYMGLYSYTYSAGLTIATQAFLKVKEEGQAAVDRWLDFLTTGGRYIPVEAAKVAGVDITTDQPLKDTIQYLDDAVERMMVLTAELEK</sequence>
<evidence type="ECO:0000313" key="9">
    <source>
        <dbReference type="EMBL" id="QII81334.1"/>
    </source>
</evidence>
<dbReference type="Proteomes" id="UP000501451">
    <property type="component" value="Chromosome"/>
</dbReference>
<evidence type="ECO:0000256" key="6">
    <source>
        <dbReference type="RuleBase" id="RU368091"/>
    </source>
</evidence>
<dbReference type="EC" id="3.4.24.-" evidence="6"/>
<dbReference type="InterPro" id="IPR034009">
    <property type="entry name" value="M3B_PepF_4"/>
</dbReference>
<dbReference type="RefSeq" id="WP_166160871.1">
    <property type="nucleotide sequence ID" value="NZ_CP049740.1"/>
</dbReference>